<dbReference type="Proteomes" id="UP000244880">
    <property type="component" value="Unassembled WGS sequence"/>
</dbReference>
<feature type="region of interest" description="Disordered" evidence="3">
    <location>
        <begin position="181"/>
        <end position="220"/>
    </location>
</feature>
<dbReference type="InterPro" id="IPR001343">
    <property type="entry name" value="Hemolysn_Ca-bd"/>
</dbReference>
<accession>A0A2R8B9P1</accession>
<reference evidence="4 5" key="1">
    <citation type="submission" date="2018-03" db="EMBL/GenBank/DDBJ databases">
        <authorList>
            <person name="Keele B.F."/>
        </authorList>
    </citation>
    <scope>NUCLEOTIDE SEQUENCE [LARGE SCALE GENOMIC DNA]</scope>
    <source>
        <strain evidence="4 5">CECT 8599</strain>
    </source>
</reference>
<evidence type="ECO:0000256" key="3">
    <source>
        <dbReference type="SAM" id="MobiDB-lite"/>
    </source>
</evidence>
<evidence type="ECO:0000256" key="2">
    <source>
        <dbReference type="ARBA" id="ARBA00022525"/>
    </source>
</evidence>
<feature type="region of interest" description="Disordered" evidence="3">
    <location>
        <begin position="241"/>
        <end position="263"/>
    </location>
</feature>
<evidence type="ECO:0000313" key="4">
    <source>
        <dbReference type="EMBL" id="SPH19771.1"/>
    </source>
</evidence>
<dbReference type="GO" id="GO:0005576">
    <property type="term" value="C:extracellular region"/>
    <property type="evidence" value="ECO:0007669"/>
    <property type="project" value="UniProtKB-SubCell"/>
</dbReference>
<dbReference type="InterPro" id="IPR018511">
    <property type="entry name" value="Hemolysin-typ_Ca-bd_CS"/>
</dbReference>
<proteinExistence type="predicted"/>
<dbReference type="Pfam" id="PF00353">
    <property type="entry name" value="HemolysinCabind"/>
    <property type="match status" value="5"/>
</dbReference>
<comment type="subcellular location">
    <subcellularLocation>
        <location evidence="1">Secreted</location>
    </subcellularLocation>
</comment>
<dbReference type="GO" id="GO:0005509">
    <property type="term" value="F:calcium ion binding"/>
    <property type="evidence" value="ECO:0007669"/>
    <property type="project" value="InterPro"/>
</dbReference>
<dbReference type="InterPro" id="IPR011049">
    <property type="entry name" value="Serralysin-like_metalloprot_C"/>
</dbReference>
<evidence type="ECO:0000313" key="5">
    <source>
        <dbReference type="Proteomes" id="UP000244880"/>
    </source>
</evidence>
<dbReference type="AlphaFoldDB" id="A0A2R8B9P1"/>
<organism evidence="4 5">
    <name type="scientific">Ascidiaceihabitans donghaensis</name>
    <dbReference type="NCBI Taxonomy" id="1510460"/>
    <lineage>
        <taxon>Bacteria</taxon>
        <taxon>Pseudomonadati</taxon>
        <taxon>Pseudomonadota</taxon>
        <taxon>Alphaproteobacteria</taxon>
        <taxon>Rhodobacterales</taxon>
        <taxon>Paracoccaceae</taxon>
        <taxon>Ascidiaceihabitans</taxon>
    </lineage>
</organism>
<keyword evidence="5" id="KW-1185">Reference proteome</keyword>
<dbReference type="PRINTS" id="PR00313">
    <property type="entry name" value="CABNDNGRPT"/>
</dbReference>
<dbReference type="PANTHER" id="PTHR38340:SF1">
    <property type="entry name" value="S-LAYER PROTEIN"/>
    <property type="match status" value="1"/>
</dbReference>
<dbReference type="SUPFAM" id="SSF51120">
    <property type="entry name" value="beta-Roll"/>
    <property type="match status" value="1"/>
</dbReference>
<dbReference type="PANTHER" id="PTHR38340">
    <property type="entry name" value="S-LAYER PROTEIN"/>
    <property type="match status" value="1"/>
</dbReference>
<sequence>MATIIETSDTSINAHASGSLPISVGDSFSGTMSPSDTSDGINLTGMTIGETYTVSVDLGDLSGTSFVTVINHADFHSINYYVTDGVLIGVDEWTRSFLTSANARVEGTSIVFDFTPLTSTSFALQINGNGTNLAYDVTFEVAADPINEITGTADKDTLTGTDGADLANLDDGDDRFLAGEGNDIVNGGDGKDRLAGNAGDDTMHGGAGDDQMHGGSGADELIGGAGRDKLIGGGGNDVITGGAGNDHLRGNSGEDTMDGGNNNDRLFGGDGNDVMTAGQGNDKMWGEDGNDNMSGGVGHDVVKGGAGNDTIDGGAGRDKLEGGADADVFVFGPGAGRDIIVDFEDGVDQIDLSAYGFTDITDLTFVSMGDAVRVYTDGADSFLMRDTDVADLGNDDFIWA</sequence>
<dbReference type="PROSITE" id="PS00330">
    <property type="entry name" value="HEMOLYSIN_CALCIUM"/>
    <property type="match status" value="1"/>
</dbReference>
<dbReference type="InterPro" id="IPR050557">
    <property type="entry name" value="RTX_toxin/Mannuronan_C5-epim"/>
</dbReference>
<evidence type="ECO:0000256" key="1">
    <source>
        <dbReference type="ARBA" id="ARBA00004613"/>
    </source>
</evidence>
<dbReference type="OrthoDB" id="423072at2"/>
<name>A0A2R8B9P1_9RHOB</name>
<protein>
    <submittedName>
        <fullName evidence="4">Leukotoxin</fullName>
    </submittedName>
</protein>
<gene>
    <name evidence="4" type="primary">ltxA_4</name>
    <name evidence="4" type="ORF">ASD8599_00507</name>
</gene>
<dbReference type="RefSeq" id="WP_108827075.1">
    <property type="nucleotide sequence ID" value="NZ_OMOR01000001.1"/>
</dbReference>
<keyword evidence="2" id="KW-0964">Secreted</keyword>
<dbReference type="Gene3D" id="2.150.10.10">
    <property type="entry name" value="Serralysin-like metalloprotease, C-terminal"/>
    <property type="match status" value="3"/>
</dbReference>
<dbReference type="EMBL" id="OMOR01000001">
    <property type="protein sequence ID" value="SPH19771.1"/>
    <property type="molecule type" value="Genomic_DNA"/>
</dbReference>